<proteinExistence type="predicted"/>
<gene>
    <name evidence="4" type="ORF">LUZ62_019326</name>
</gene>
<dbReference type="PANTHER" id="PTHR47186">
    <property type="entry name" value="LEUCINE-RICH REPEAT-CONTAINING PROTEIN 57"/>
    <property type="match status" value="1"/>
</dbReference>
<feature type="domain" description="Disease resistance R13L4/SHOC-2-like LRR" evidence="3">
    <location>
        <begin position="75"/>
        <end position="430"/>
    </location>
</feature>
<keyword evidence="5" id="KW-1185">Reference proteome</keyword>
<keyword evidence="1" id="KW-0433">Leucine-rich repeat</keyword>
<evidence type="ECO:0000313" key="4">
    <source>
        <dbReference type="EMBL" id="KAJ4806760.1"/>
    </source>
</evidence>
<dbReference type="Pfam" id="PF23598">
    <property type="entry name" value="LRR_14"/>
    <property type="match status" value="1"/>
</dbReference>
<reference evidence="4" key="1">
    <citation type="submission" date="2022-08" db="EMBL/GenBank/DDBJ databases">
        <authorList>
            <person name="Marques A."/>
        </authorList>
    </citation>
    <scope>NUCLEOTIDE SEQUENCE</scope>
    <source>
        <strain evidence="4">RhyPub2mFocal</strain>
        <tissue evidence="4">Leaves</tissue>
    </source>
</reference>
<evidence type="ECO:0000259" key="3">
    <source>
        <dbReference type="Pfam" id="PF23598"/>
    </source>
</evidence>
<dbReference type="SUPFAM" id="SSF52058">
    <property type="entry name" value="L domain-like"/>
    <property type="match status" value="1"/>
</dbReference>
<sequence>MHDVLRSFARYLKGNSFITREGELLCRREPMLKLRRLSIEGPVVDQEFLKKQKSLRTLLLVDNLVSDFSDFLSNVLLSFTCLRTLDLCKSNISSLPDSFCGLTHLRFLDVARTKLKILPDSIGNLRKLVYLNLGSCKMLFVIPSCIVNLLELRFLNLYDTNIKVLPVGLRNLEKLVELYGFKLYKTSSEGHGSLEDLETMSQLSKLELCSLENVFDITVAKKANLKGKINRKELIFYYTLIQGCQVPKPFEEKKAALDILNALLPPPSLEILKIKGYFGHELPNWLHVGKGLSKLENLRFLELVECECFSELPSFGELPNLDYLRIKGAISVIKIGQEFLLNKDHTRTEVSHSSILPFPKLDELEFHGMPHWAEWMWEEEQPAMPKLKKLFIEACPELSSLPKGFLQHATSLEFLDINAVEQIKSLENIQSVKDIRVFDNTNLERISNLPNLSFILISNCPSLKILENLKPFHKMELWDLQMETLPEYLRMAVPEKLRVWCMKKLILKITSPEEGTSEWQKFKHINVVKIYSYDESLYAIYQKSPFSFTTNVDSNSE</sequence>
<accession>A0AAV8GT62</accession>
<name>A0AAV8GT62_9POAL</name>
<dbReference type="InterPro" id="IPR055414">
    <property type="entry name" value="LRR_R13L4/SHOC2-like"/>
</dbReference>
<keyword evidence="2" id="KW-0677">Repeat</keyword>
<dbReference type="InterPro" id="IPR003591">
    <property type="entry name" value="Leu-rich_rpt_typical-subtyp"/>
</dbReference>
<protein>
    <submittedName>
        <fullName evidence="4">Disease resistance protein RGA2</fullName>
    </submittedName>
</protein>
<dbReference type="InterPro" id="IPR032675">
    <property type="entry name" value="LRR_dom_sf"/>
</dbReference>
<comment type="caution">
    <text evidence="4">The sequence shown here is derived from an EMBL/GenBank/DDBJ whole genome shotgun (WGS) entry which is preliminary data.</text>
</comment>
<evidence type="ECO:0000256" key="2">
    <source>
        <dbReference type="ARBA" id="ARBA00022737"/>
    </source>
</evidence>
<dbReference type="PANTHER" id="PTHR47186:SF49">
    <property type="entry name" value="NB-ARC DOMAIN-CONTAINING PROTEIN"/>
    <property type="match status" value="1"/>
</dbReference>
<dbReference type="SMART" id="SM00369">
    <property type="entry name" value="LRR_TYP"/>
    <property type="match status" value="3"/>
</dbReference>
<dbReference type="Gene3D" id="3.80.10.10">
    <property type="entry name" value="Ribonuclease Inhibitor"/>
    <property type="match status" value="3"/>
</dbReference>
<dbReference type="Proteomes" id="UP001140206">
    <property type="component" value="Chromosome 1"/>
</dbReference>
<organism evidence="4 5">
    <name type="scientific">Rhynchospora pubera</name>
    <dbReference type="NCBI Taxonomy" id="906938"/>
    <lineage>
        <taxon>Eukaryota</taxon>
        <taxon>Viridiplantae</taxon>
        <taxon>Streptophyta</taxon>
        <taxon>Embryophyta</taxon>
        <taxon>Tracheophyta</taxon>
        <taxon>Spermatophyta</taxon>
        <taxon>Magnoliopsida</taxon>
        <taxon>Liliopsida</taxon>
        <taxon>Poales</taxon>
        <taxon>Cyperaceae</taxon>
        <taxon>Cyperoideae</taxon>
        <taxon>Rhynchosporeae</taxon>
        <taxon>Rhynchospora</taxon>
    </lineage>
</organism>
<evidence type="ECO:0000256" key="1">
    <source>
        <dbReference type="ARBA" id="ARBA00022614"/>
    </source>
</evidence>
<evidence type="ECO:0000313" key="5">
    <source>
        <dbReference type="Proteomes" id="UP001140206"/>
    </source>
</evidence>
<dbReference type="EMBL" id="JAMFTS010000001">
    <property type="protein sequence ID" value="KAJ4806760.1"/>
    <property type="molecule type" value="Genomic_DNA"/>
</dbReference>
<dbReference type="AlphaFoldDB" id="A0AAV8GT62"/>